<accession>A0A382ATR7</accession>
<proteinExistence type="inferred from homology"/>
<dbReference type="HAMAP" id="MF_00386">
    <property type="entry name" value="UPF0161_YidD"/>
    <property type="match status" value="1"/>
</dbReference>
<organism evidence="1">
    <name type="scientific">marine metagenome</name>
    <dbReference type="NCBI Taxonomy" id="408172"/>
    <lineage>
        <taxon>unclassified sequences</taxon>
        <taxon>metagenomes</taxon>
        <taxon>ecological metagenomes</taxon>
    </lineage>
</organism>
<protein>
    <recommendedName>
        <fullName evidence="2">Membrane protein insertion efficiency factor YidD</fullName>
    </recommendedName>
</protein>
<gene>
    <name evidence="1" type="ORF">METZ01_LOCUS157790</name>
</gene>
<dbReference type="EMBL" id="UINC01026810">
    <property type="protein sequence ID" value="SVB04936.1"/>
    <property type="molecule type" value="Genomic_DNA"/>
</dbReference>
<evidence type="ECO:0000313" key="1">
    <source>
        <dbReference type="EMBL" id="SVB04936.1"/>
    </source>
</evidence>
<dbReference type="PANTHER" id="PTHR33383">
    <property type="entry name" value="MEMBRANE PROTEIN INSERTION EFFICIENCY FACTOR-RELATED"/>
    <property type="match status" value="1"/>
</dbReference>
<sequence length="76" mass="8769">MNEALIKIIVLYQRYISPYIAPRCRFYPTCSEYMKEALINHGVCKGFILTITRLCRCNPLFDGGVDLVPKEKQKKG</sequence>
<dbReference type="SMART" id="SM01234">
    <property type="entry name" value="Haemolytic"/>
    <property type="match status" value="1"/>
</dbReference>
<name>A0A382ATR7_9ZZZZ</name>
<dbReference type="AlphaFoldDB" id="A0A382ATR7"/>
<dbReference type="NCBIfam" id="TIGR00278">
    <property type="entry name" value="membrane protein insertion efficiency factor YidD"/>
    <property type="match status" value="1"/>
</dbReference>
<dbReference type="PANTHER" id="PTHR33383:SF1">
    <property type="entry name" value="MEMBRANE PROTEIN INSERTION EFFICIENCY FACTOR-RELATED"/>
    <property type="match status" value="1"/>
</dbReference>
<reference evidence="1" key="1">
    <citation type="submission" date="2018-05" db="EMBL/GenBank/DDBJ databases">
        <authorList>
            <person name="Lanie J.A."/>
            <person name="Ng W.-L."/>
            <person name="Kazmierczak K.M."/>
            <person name="Andrzejewski T.M."/>
            <person name="Davidsen T.M."/>
            <person name="Wayne K.J."/>
            <person name="Tettelin H."/>
            <person name="Glass J.I."/>
            <person name="Rusch D."/>
            <person name="Podicherti R."/>
            <person name="Tsui H.-C.T."/>
            <person name="Winkler M.E."/>
        </authorList>
    </citation>
    <scope>NUCLEOTIDE SEQUENCE</scope>
</reference>
<dbReference type="InterPro" id="IPR002696">
    <property type="entry name" value="Membr_insert_effic_factor_YidD"/>
</dbReference>
<dbReference type="Pfam" id="PF01809">
    <property type="entry name" value="YidD"/>
    <property type="match status" value="1"/>
</dbReference>
<evidence type="ECO:0008006" key="2">
    <source>
        <dbReference type="Google" id="ProtNLM"/>
    </source>
</evidence>